<dbReference type="RefSeq" id="WP_237468584.1">
    <property type="nucleotide sequence ID" value="NZ_CAKLDI010000002.1"/>
</dbReference>
<organism evidence="2 3">
    <name type="scientific">Vibrio stylophorae</name>
    <dbReference type="NCBI Taxonomy" id="659351"/>
    <lineage>
        <taxon>Bacteria</taxon>
        <taxon>Pseudomonadati</taxon>
        <taxon>Pseudomonadota</taxon>
        <taxon>Gammaproteobacteria</taxon>
        <taxon>Vibrionales</taxon>
        <taxon>Vibrionaceae</taxon>
        <taxon>Vibrio</taxon>
    </lineage>
</organism>
<evidence type="ECO:0000313" key="3">
    <source>
        <dbReference type="Proteomes" id="UP000838672"/>
    </source>
</evidence>
<sequence length="64" mass="7450">MEIEKLESEANALWTDIADWFANIDPALLTLLAGALILVWMMARIKKAKKRRRRELPWGITRVD</sequence>
<evidence type="ECO:0000256" key="1">
    <source>
        <dbReference type="SAM" id="Phobius"/>
    </source>
</evidence>
<reference evidence="2" key="1">
    <citation type="submission" date="2021-11" db="EMBL/GenBank/DDBJ databases">
        <authorList>
            <person name="Rodrigo-Torres L."/>
            <person name="Arahal R. D."/>
            <person name="Lucena T."/>
        </authorList>
    </citation>
    <scope>NUCLEOTIDE SEQUENCE</scope>
    <source>
        <strain evidence="2">CECT 7929</strain>
    </source>
</reference>
<comment type="caution">
    <text evidence="2">The sequence shown here is derived from an EMBL/GenBank/DDBJ whole genome shotgun (WGS) entry which is preliminary data.</text>
</comment>
<gene>
    <name evidence="2" type="ORF">VST7929_03199</name>
</gene>
<evidence type="ECO:0000313" key="2">
    <source>
        <dbReference type="EMBL" id="CAH0535725.1"/>
    </source>
</evidence>
<dbReference type="Proteomes" id="UP000838672">
    <property type="component" value="Unassembled WGS sequence"/>
</dbReference>
<keyword evidence="1" id="KW-0472">Membrane</keyword>
<proteinExistence type="predicted"/>
<keyword evidence="1" id="KW-1133">Transmembrane helix</keyword>
<keyword evidence="3" id="KW-1185">Reference proteome</keyword>
<accession>A0ABM8ZXY7</accession>
<feature type="transmembrane region" description="Helical" evidence="1">
    <location>
        <begin position="20"/>
        <end position="43"/>
    </location>
</feature>
<dbReference type="EMBL" id="CAKLDI010000002">
    <property type="protein sequence ID" value="CAH0535725.1"/>
    <property type="molecule type" value="Genomic_DNA"/>
</dbReference>
<keyword evidence="1" id="KW-0812">Transmembrane</keyword>
<name>A0ABM8ZXY7_9VIBR</name>
<protein>
    <submittedName>
        <fullName evidence="2">Uncharacterized protein</fullName>
    </submittedName>
</protein>